<dbReference type="Proteomes" id="UP000184268">
    <property type="component" value="Unassembled WGS sequence"/>
</dbReference>
<name>A0A1M5UDC5_9GAMM</name>
<evidence type="ECO:0000313" key="1">
    <source>
        <dbReference type="EMBL" id="SHH61052.1"/>
    </source>
</evidence>
<protein>
    <submittedName>
        <fullName evidence="1">Uncharacterized protein</fullName>
    </submittedName>
</protein>
<dbReference type="EMBL" id="FQXG01000003">
    <property type="protein sequence ID" value="SHH61052.1"/>
    <property type="molecule type" value="Genomic_DNA"/>
</dbReference>
<dbReference type="STRING" id="299255.SAMN02745129_2517"/>
<proteinExistence type="predicted"/>
<organism evidence="1 2">
    <name type="scientific">Ferrimonas marina</name>
    <dbReference type="NCBI Taxonomy" id="299255"/>
    <lineage>
        <taxon>Bacteria</taxon>
        <taxon>Pseudomonadati</taxon>
        <taxon>Pseudomonadota</taxon>
        <taxon>Gammaproteobacteria</taxon>
        <taxon>Alteromonadales</taxon>
        <taxon>Ferrimonadaceae</taxon>
        <taxon>Ferrimonas</taxon>
    </lineage>
</organism>
<keyword evidence="2" id="KW-1185">Reference proteome</keyword>
<gene>
    <name evidence="1" type="ORF">SAMN02745129_2517</name>
</gene>
<accession>A0A1M5UDC5</accession>
<reference evidence="1 2" key="1">
    <citation type="submission" date="2016-11" db="EMBL/GenBank/DDBJ databases">
        <authorList>
            <person name="Jaros S."/>
            <person name="Januszkiewicz K."/>
            <person name="Wedrychowicz H."/>
        </authorList>
    </citation>
    <scope>NUCLEOTIDE SEQUENCE [LARGE SCALE GENOMIC DNA]</scope>
    <source>
        <strain evidence="1 2">DSM 16917</strain>
    </source>
</reference>
<dbReference type="AlphaFoldDB" id="A0A1M5UDC5"/>
<evidence type="ECO:0000313" key="2">
    <source>
        <dbReference type="Proteomes" id="UP000184268"/>
    </source>
</evidence>
<sequence>MWFMGIHGLVARARRAVKRLRKGRTLDVAPTLKGASGPMLVHSKIDRDSQDVLLSVFGPVLANSPGVWFADEETIEPLKKRLGEYCGDPSRLRLVKLKGMGDYKGVVNSMGMAGGLLSHLRLGDVVLIEVSQTAVERGLVDKLLHLMATCFLDDRELFVAQGPSPVVKAPVILGYTGSALAKEIHTKAKLIAAAGGILVAASDASAKVPRLFQRSGIAREHCRQFSLNLVLTSEYCGMKPGGGIDPDRHSPKLVGAMLLQGQERPERYAVVFGAKGEDFISKAG</sequence>